<keyword evidence="4" id="KW-1185">Reference proteome</keyword>
<organism evidence="3 4">
    <name type="scientific">Tuber borchii</name>
    <name type="common">White truffle</name>
    <dbReference type="NCBI Taxonomy" id="42251"/>
    <lineage>
        <taxon>Eukaryota</taxon>
        <taxon>Fungi</taxon>
        <taxon>Dikarya</taxon>
        <taxon>Ascomycota</taxon>
        <taxon>Pezizomycotina</taxon>
        <taxon>Pezizomycetes</taxon>
        <taxon>Pezizales</taxon>
        <taxon>Tuberaceae</taxon>
        <taxon>Tuber</taxon>
    </lineage>
</organism>
<dbReference type="GO" id="GO:0016887">
    <property type="term" value="F:ATP hydrolysis activity"/>
    <property type="evidence" value="ECO:0007669"/>
    <property type="project" value="InterPro"/>
</dbReference>
<gene>
    <name evidence="3" type="ORF">B9Z19DRAFT_1086658</name>
</gene>
<feature type="domain" description="AAA+ ATPase" evidence="2">
    <location>
        <begin position="496"/>
        <end position="625"/>
    </location>
</feature>
<dbReference type="STRING" id="42251.A0A2T6ZNY1"/>
<dbReference type="Pfam" id="PF22942">
    <property type="entry name" value="DUF7025"/>
    <property type="match status" value="1"/>
</dbReference>
<dbReference type="PANTHER" id="PTHR46411:SF4">
    <property type="entry name" value="AAA+ ATPASE DOMAIN-CONTAINING PROTEIN"/>
    <property type="match status" value="1"/>
</dbReference>
<dbReference type="EMBL" id="NESQ01000159">
    <property type="protein sequence ID" value="PUU77199.1"/>
    <property type="molecule type" value="Genomic_DNA"/>
</dbReference>
<evidence type="ECO:0000256" key="1">
    <source>
        <dbReference type="SAM" id="MobiDB-lite"/>
    </source>
</evidence>
<dbReference type="AlphaFoldDB" id="A0A2T6ZNY1"/>
<feature type="compositionally biased region" description="Basic and acidic residues" evidence="1">
    <location>
        <begin position="1"/>
        <end position="13"/>
    </location>
</feature>
<dbReference type="InterPro" id="IPR003959">
    <property type="entry name" value="ATPase_AAA_core"/>
</dbReference>
<dbReference type="PANTHER" id="PTHR46411">
    <property type="entry name" value="FAMILY ATPASE, PUTATIVE-RELATED"/>
    <property type="match status" value="1"/>
</dbReference>
<sequence>MTLMDKFKSHHDSSSSSSDSESDGKPGFRKRVSTLRHRLSDKFPIHDTSEGRASMESHSTIKSDPEPPPEPNRPTQAELDKEAAQATAAATARPVRKGMLNEVKTLDTRFNKRGERRVTESTVSFTHATVKPKAENFSEYCMVIKRRFNEEGKQMSSILEIYSPYLIKAFQDILGRNRIHYIENRIDMGDLMIIEGTPEVVYHYRKELSEYRPSNANALEDTLSQIGLLLAYMQHSMGNELLETETFFGRGLIKCQWLWMIFRPGDLVYRPSTDELFYLCRTKYQQNGFCLVFESVVYDGKSFNRVQFSHMIHSFDTTRSISALSVIPLSFHKDSEGLRGRLLRRGEWYFNLQGVKTVTHPKLGRVVVDTKTYNKRPNHKLPSATHVSYGTKKCVCACDTCADSLQGEVTDSNHKLRKLNDEDKLLCISTIHGFVLSRKVWEKIRVDKLNPTCWQEDPMEAIVMNESVRNAILDLLRSPLFFSSSASTEMSGNKGKGFVVLLHGGSGTGKTLTVESIAEHLKRPLYVLTGGELGSTPEEVNTKLGDVLSLSFRWKAITLIEEADLFLQPPSQEDNLRTNLASSFHRNLEYFQGVLFITTNRVSRQTVDRAIFSRAHIVIHYTYLKPDERQKVWQNSVREFPPEEVEMSNQDFHSLAMHNIDGRRISSITRIAMMSAKTKGEKLMRIHFEAALVIGGVEIKGQSVSSSMWLEN</sequence>
<dbReference type="SMART" id="SM00382">
    <property type="entry name" value="AAA"/>
    <property type="match status" value="1"/>
</dbReference>
<dbReference type="SUPFAM" id="SSF52540">
    <property type="entry name" value="P-loop containing nucleoside triphosphate hydrolases"/>
    <property type="match status" value="1"/>
</dbReference>
<feature type="compositionally biased region" description="Basic residues" evidence="1">
    <location>
        <begin position="27"/>
        <end position="37"/>
    </location>
</feature>
<reference evidence="3 4" key="1">
    <citation type="submission" date="2017-04" db="EMBL/GenBank/DDBJ databases">
        <title>Draft genome sequence of Tuber borchii Vittad., a whitish edible truffle.</title>
        <authorList>
            <consortium name="DOE Joint Genome Institute"/>
            <person name="Murat C."/>
            <person name="Kuo A."/>
            <person name="Barry K.W."/>
            <person name="Clum A."/>
            <person name="Dockter R.B."/>
            <person name="Fauchery L."/>
            <person name="Iotti M."/>
            <person name="Kohler A."/>
            <person name="Labutti K."/>
            <person name="Lindquist E.A."/>
            <person name="Lipzen A."/>
            <person name="Ohm R.A."/>
            <person name="Wang M."/>
            <person name="Grigoriev I.V."/>
            <person name="Zambonelli A."/>
            <person name="Martin F.M."/>
        </authorList>
    </citation>
    <scope>NUCLEOTIDE SEQUENCE [LARGE SCALE GENOMIC DNA]</scope>
    <source>
        <strain evidence="3 4">Tbo3840</strain>
    </source>
</reference>
<evidence type="ECO:0000313" key="4">
    <source>
        <dbReference type="Proteomes" id="UP000244722"/>
    </source>
</evidence>
<comment type="caution">
    <text evidence="3">The sequence shown here is derived from an EMBL/GenBank/DDBJ whole genome shotgun (WGS) entry which is preliminary data.</text>
</comment>
<dbReference type="OrthoDB" id="10042665at2759"/>
<dbReference type="Gene3D" id="3.40.50.300">
    <property type="entry name" value="P-loop containing nucleotide triphosphate hydrolases"/>
    <property type="match status" value="1"/>
</dbReference>
<keyword evidence="3" id="KW-0378">Hydrolase</keyword>
<dbReference type="GO" id="GO:0005524">
    <property type="term" value="F:ATP binding"/>
    <property type="evidence" value="ECO:0007669"/>
    <property type="project" value="InterPro"/>
</dbReference>
<proteinExistence type="predicted"/>
<feature type="compositionally biased region" description="Basic and acidic residues" evidence="1">
    <location>
        <begin position="38"/>
        <end position="65"/>
    </location>
</feature>
<feature type="region of interest" description="Disordered" evidence="1">
    <location>
        <begin position="1"/>
        <end position="93"/>
    </location>
</feature>
<dbReference type="Proteomes" id="UP000244722">
    <property type="component" value="Unassembled WGS sequence"/>
</dbReference>
<evidence type="ECO:0000313" key="3">
    <source>
        <dbReference type="EMBL" id="PUU77199.1"/>
    </source>
</evidence>
<name>A0A2T6ZNY1_TUBBO</name>
<protein>
    <submittedName>
        <fullName evidence="3">P-loop containing nucleoside triphosphate hydrolase protein</fullName>
    </submittedName>
</protein>
<accession>A0A2T6ZNY1</accession>
<dbReference type="InterPro" id="IPR027417">
    <property type="entry name" value="P-loop_NTPase"/>
</dbReference>
<dbReference type="InterPro" id="IPR054289">
    <property type="entry name" value="DUF7025"/>
</dbReference>
<dbReference type="Pfam" id="PF00004">
    <property type="entry name" value="AAA"/>
    <property type="match status" value="1"/>
</dbReference>
<evidence type="ECO:0000259" key="2">
    <source>
        <dbReference type="SMART" id="SM00382"/>
    </source>
</evidence>
<dbReference type="InterPro" id="IPR003593">
    <property type="entry name" value="AAA+_ATPase"/>
</dbReference>